<evidence type="ECO:0000256" key="6">
    <source>
        <dbReference type="PIRSR" id="PIRSR601461-1"/>
    </source>
</evidence>
<dbReference type="GO" id="GO:0016798">
    <property type="term" value="F:hydrolase activity, acting on glycosyl bonds"/>
    <property type="evidence" value="ECO:0007669"/>
    <property type="project" value="UniProtKB-KW"/>
</dbReference>
<keyword evidence="10" id="KW-0119">Carbohydrate metabolism</keyword>
<dbReference type="Gene3D" id="2.40.70.10">
    <property type="entry name" value="Acid Proteases"/>
    <property type="match status" value="2"/>
</dbReference>
<keyword evidence="5" id="KW-0325">Glycoprotein</keyword>
<proteinExistence type="inferred from homology"/>
<evidence type="ECO:0000313" key="10">
    <source>
        <dbReference type="EMBL" id="KAK6934771.1"/>
    </source>
</evidence>
<comment type="caution">
    <text evidence="10">The sequence shown here is derived from an EMBL/GenBank/DDBJ whole genome shotgun (WGS) entry which is preliminary data.</text>
</comment>
<feature type="active site" evidence="6">
    <location>
        <position position="131"/>
    </location>
</feature>
<dbReference type="CDD" id="cd05476">
    <property type="entry name" value="pepsin_A_like_plant"/>
    <property type="match status" value="1"/>
</dbReference>
<dbReference type="InterPro" id="IPR032799">
    <property type="entry name" value="TAXi_C"/>
</dbReference>
<keyword evidence="4 7" id="KW-0378">Hydrolase</keyword>
<evidence type="ECO:0000256" key="4">
    <source>
        <dbReference type="ARBA" id="ARBA00022801"/>
    </source>
</evidence>
<evidence type="ECO:0000256" key="8">
    <source>
        <dbReference type="SAM" id="SignalP"/>
    </source>
</evidence>
<dbReference type="GO" id="GO:0006508">
    <property type="term" value="P:proteolysis"/>
    <property type="evidence" value="ECO:0007669"/>
    <property type="project" value="UniProtKB-KW"/>
</dbReference>
<evidence type="ECO:0000256" key="5">
    <source>
        <dbReference type="ARBA" id="ARBA00023180"/>
    </source>
</evidence>
<dbReference type="AlphaFoldDB" id="A0AAN8ZE54"/>
<dbReference type="InterPro" id="IPR032861">
    <property type="entry name" value="TAXi_N"/>
</dbReference>
<gene>
    <name evidence="10" type="ORF">RJ641_034926</name>
</gene>
<evidence type="ECO:0000256" key="2">
    <source>
        <dbReference type="ARBA" id="ARBA00022670"/>
    </source>
</evidence>
<keyword evidence="10" id="KW-0326">Glycosidase</keyword>
<keyword evidence="2 7" id="KW-0645">Protease</keyword>
<dbReference type="InterPro" id="IPR033121">
    <property type="entry name" value="PEPTIDASE_A1"/>
</dbReference>
<dbReference type="PROSITE" id="PS51767">
    <property type="entry name" value="PEPTIDASE_A1"/>
    <property type="match status" value="1"/>
</dbReference>
<dbReference type="InterPro" id="IPR021109">
    <property type="entry name" value="Peptidase_aspartic_dom_sf"/>
</dbReference>
<dbReference type="GO" id="GO:0004190">
    <property type="term" value="F:aspartic-type endopeptidase activity"/>
    <property type="evidence" value="ECO:0007669"/>
    <property type="project" value="UniProtKB-KW"/>
</dbReference>
<dbReference type="Proteomes" id="UP001370490">
    <property type="component" value="Unassembled WGS sequence"/>
</dbReference>
<dbReference type="EMBL" id="JBAMMX010000008">
    <property type="protein sequence ID" value="KAK6934771.1"/>
    <property type="molecule type" value="Genomic_DNA"/>
</dbReference>
<dbReference type="FunFam" id="2.40.70.10:FF:000033">
    <property type="entry name" value="Aspartyl protease family protein"/>
    <property type="match status" value="1"/>
</dbReference>
<evidence type="ECO:0000313" key="11">
    <source>
        <dbReference type="Proteomes" id="UP001370490"/>
    </source>
</evidence>
<dbReference type="Pfam" id="PF14543">
    <property type="entry name" value="TAXi_N"/>
    <property type="match status" value="1"/>
</dbReference>
<dbReference type="PROSITE" id="PS00141">
    <property type="entry name" value="ASP_PROTEASE"/>
    <property type="match status" value="1"/>
</dbReference>
<dbReference type="SUPFAM" id="SSF50630">
    <property type="entry name" value="Acid proteases"/>
    <property type="match status" value="1"/>
</dbReference>
<feature type="domain" description="Peptidase A1" evidence="9">
    <location>
        <begin position="113"/>
        <end position="468"/>
    </location>
</feature>
<dbReference type="Pfam" id="PF14541">
    <property type="entry name" value="TAXi_C"/>
    <property type="match status" value="1"/>
</dbReference>
<evidence type="ECO:0000256" key="1">
    <source>
        <dbReference type="ARBA" id="ARBA00007447"/>
    </source>
</evidence>
<evidence type="ECO:0000259" key="9">
    <source>
        <dbReference type="PROSITE" id="PS51767"/>
    </source>
</evidence>
<sequence>MMLKSTPITLLFLFFFSGHAFSSASFQMHFELLHRHSPKLDQNTWPKTKITQQERFKDLLQRDGIRQKVILHKLTLRRKAWDRETPTPSNASGSAVSVEMEIHSGADYGIGEYFVEFKVGTPSQKFMLIADTGSDLTWMNCKYRRSDTMRRRLHHGRVFHAERSSSFKTVPCLSEMCKVELMNLFSLARCPTPLTPCAYDFRYFDGSAALGIFANETITVGLTNGRKTRLHDVLIGCSESFRGQSFQGADGVLGLGFSKYSFSFKAAKTFGGIFSYCLVDHLSHKNVSNYLTFGSNDPKNKPNGMQFTKLVLGVLTPFYAVNIIGISVGAKMLEIPAAVWDVNGVGGTILDSGTSLTFLAVPAYIPVMSALKESLVKFKKLEVDIGPLKYCFNSTGFEESVVPKLRFHFTDEAKLEPPVKSYVIDAADGVKCLGFVSTAWPGVSVIGNIMQQNHLWEFDLVQSNLGFYPSTCTLN</sequence>
<organism evidence="10 11">
    <name type="scientific">Dillenia turbinata</name>
    <dbReference type="NCBI Taxonomy" id="194707"/>
    <lineage>
        <taxon>Eukaryota</taxon>
        <taxon>Viridiplantae</taxon>
        <taxon>Streptophyta</taxon>
        <taxon>Embryophyta</taxon>
        <taxon>Tracheophyta</taxon>
        <taxon>Spermatophyta</taxon>
        <taxon>Magnoliopsida</taxon>
        <taxon>eudicotyledons</taxon>
        <taxon>Gunneridae</taxon>
        <taxon>Pentapetalae</taxon>
        <taxon>Dilleniales</taxon>
        <taxon>Dilleniaceae</taxon>
        <taxon>Dillenia</taxon>
    </lineage>
</organism>
<dbReference type="PRINTS" id="PR00792">
    <property type="entry name" value="PEPSIN"/>
</dbReference>
<keyword evidence="3 7" id="KW-0064">Aspartyl protease</keyword>
<accession>A0AAN8ZE54</accession>
<dbReference type="GO" id="GO:0045493">
    <property type="term" value="P:xylan catabolic process"/>
    <property type="evidence" value="ECO:0007669"/>
    <property type="project" value="UniProtKB-KW"/>
</dbReference>
<dbReference type="InterPro" id="IPR001969">
    <property type="entry name" value="Aspartic_peptidase_AS"/>
</dbReference>
<dbReference type="InterPro" id="IPR034161">
    <property type="entry name" value="Pepsin-like_plant"/>
</dbReference>
<dbReference type="InterPro" id="IPR001461">
    <property type="entry name" value="Aspartic_peptidase_A1"/>
</dbReference>
<evidence type="ECO:0000256" key="3">
    <source>
        <dbReference type="ARBA" id="ARBA00022750"/>
    </source>
</evidence>
<name>A0AAN8ZE54_9MAGN</name>
<keyword evidence="10" id="KW-0624">Polysaccharide degradation</keyword>
<protein>
    <submittedName>
        <fullName evidence="10">Xylanase inhibitor, C-terminal</fullName>
    </submittedName>
</protein>
<keyword evidence="8" id="KW-0732">Signal</keyword>
<feature type="signal peptide" evidence="8">
    <location>
        <begin position="1"/>
        <end position="22"/>
    </location>
</feature>
<dbReference type="PANTHER" id="PTHR47967">
    <property type="entry name" value="OS07G0603500 PROTEIN-RELATED"/>
    <property type="match status" value="1"/>
</dbReference>
<evidence type="ECO:0000256" key="7">
    <source>
        <dbReference type="RuleBase" id="RU000454"/>
    </source>
</evidence>
<keyword evidence="11" id="KW-1185">Reference proteome</keyword>
<feature type="chain" id="PRO_5042921263" evidence="8">
    <location>
        <begin position="23"/>
        <end position="475"/>
    </location>
</feature>
<feature type="active site" evidence="6">
    <location>
        <position position="351"/>
    </location>
</feature>
<comment type="similarity">
    <text evidence="1 7">Belongs to the peptidase A1 family.</text>
</comment>
<keyword evidence="10" id="KW-0858">Xylan degradation</keyword>
<dbReference type="PANTHER" id="PTHR47967:SF69">
    <property type="entry name" value="ASPARTIC PROTEINASE NANA, CHLOROPLAST"/>
    <property type="match status" value="1"/>
</dbReference>
<reference evidence="10 11" key="1">
    <citation type="submission" date="2023-12" db="EMBL/GenBank/DDBJ databases">
        <title>A high-quality genome assembly for Dillenia turbinata (Dilleniales).</title>
        <authorList>
            <person name="Chanderbali A."/>
        </authorList>
    </citation>
    <scope>NUCLEOTIDE SEQUENCE [LARGE SCALE GENOMIC DNA]</scope>
    <source>
        <strain evidence="10">LSX21</strain>
        <tissue evidence="10">Leaf</tissue>
    </source>
</reference>
<dbReference type="InterPro" id="IPR051708">
    <property type="entry name" value="Plant_Aspart_Prot_A1"/>
</dbReference>